<reference evidence="3" key="1">
    <citation type="submission" date="2022-06" db="EMBL/GenBank/DDBJ databases">
        <title>Complete genome sequences of two strains of the flax pathogen Septoria linicola.</title>
        <authorList>
            <person name="Lapalu N."/>
            <person name="Simon A."/>
            <person name="Demenou B."/>
            <person name="Paumier D."/>
            <person name="Guillot M.-P."/>
            <person name="Gout L."/>
            <person name="Valade R."/>
        </authorList>
    </citation>
    <scope>NUCLEOTIDE SEQUENCE</scope>
    <source>
        <strain evidence="3">SE15195</strain>
    </source>
</reference>
<proteinExistence type="predicted"/>
<evidence type="ECO:0000256" key="2">
    <source>
        <dbReference type="SAM" id="Phobius"/>
    </source>
</evidence>
<feature type="transmembrane region" description="Helical" evidence="2">
    <location>
        <begin position="364"/>
        <end position="386"/>
    </location>
</feature>
<dbReference type="PANTHER" id="PTHR42024:SF1">
    <property type="entry name" value="AMINO ACID PERMEASE_ SLC12A DOMAIN-CONTAINING PROTEIN"/>
    <property type="match status" value="1"/>
</dbReference>
<sequence length="512" mass="57609">MGVSPEPCQRPSRVATTSPRRHSQRFEARPERWSGIAQGRANIKEDLAPSAAEAQTTTTPNQSKTAYNSTAASRDPAAMDATDEKAAEAADLQRTTNATPDVFVDAPTHNSTGAPQPDATDIEDPEKDAIRKEIQNKHLSMASSADARKRESIETPPRWSTVLSDSDGASEHTIQAVPDAETDARAPAERSRVTLQVPEGEHEGINSIPTRPTHSRGATVASGVTVASSRRSMPSLRRRETKLMQKKAHPWQHLGITLGLPMVLLFDLVVPCITYYVWYDIHGPEPKYDKGILGGAVACFGFGEIWILAARVWRLFFRQEECAPLLSRSRWELDATSWVYGVAVLLALIPFVVGSELEIPELYLYAPCFIFGFLGLLMFMTTITPFKLPIGINSHKRGTKIRPFIYYAAEDFIAVDGLQDREFRVRYNERYETNAMFRQFFFNLTLFWLFGVMIYIGCASAIIWTLEFNHAFGLIFGILFSWIGLWALITWLWVKWEMKREHRAYEEGEIVG</sequence>
<feature type="region of interest" description="Disordered" evidence="1">
    <location>
        <begin position="1"/>
        <end position="170"/>
    </location>
</feature>
<feature type="transmembrane region" description="Helical" evidence="2">
    <location>
        <begin position="472"/>
        <end position="494"/>
    </location>
</feature>
<feature type="transmembrane region" description="Helical" evidence="2">
    <location>
        <begin position="254"/>
        <end position="279"/>
    </location>
</feature>
<keyword evidence="4" id="KW-1185">Reference proteome</keyword>
<keyword evidence="2" id="KW-1133">Transmembrane helix</keyword>
<gene>
    <name evidence="3" type="ORF">Slin15195_G028130</name>
</gene>
<keyword evidence="2" id="KW-0812">Transmembrane</keyword>
<feature type="transmembrane region" description="Helical" evidence="2">
    <location>
        <begin position="291"/>
        <end position="313"/>
    </location>
</feature>
<feature type="region of interest" description="Disordered" evidence="1">
    <location>
        <begin position="202"/>
        <end position="224"/>
    </location>
</feature>
<evidence type="ECO:0000313" key="3">
    <source>
        <dbReference type="EMBL" id="USW49494.1"/>
    </source>
</evidence>
<organism evidence="3 4">
    <name type="scientific">Septoria linicola</name>
    <dbReference type="NCBI Taxonomy" id="215465"/>
    <lineage>
        <taxon>Eukaryota</taxon>
        <taxon>Fungi</taxon>
        <taxon>Dikarya</taxon>
        <taxon>Ascomycota</taxon>
        <taxon>Pezizomycotina</taxon>
        <taxon>Dothideomycetes</taxon>
        <taxon>Dothideomycetidae</taxon>
        <taxon>Mycosphaerellales</taxon>
        <taxon>Mycosphaerellaceae</taxon>
        <taxon>Septoria</taxon>
    </lineage>
</organism>
<evidence type="ECO:0000256" key="1">
    <source>
        <dbReference type="SAM" id="MobiDB-lite"/>
    </source>
</evidence>
<feature type="transmembrane region" description="Helical" evidence="2">
    <location>
        <begin position="440"/>
        <end position="466"/>
    </location>
</feature>
<dbReference type="Proteomes" id="UP001056384">
    <property type="component" value="Chromosome 2"/>
</dbReference>
<name>A0A9Q9AKA4_9PEZI</name>
<dbReference type="PANTHER" id="PTHR42024">
    <property type="entry name" value="AMINO ACID PERMEASE_ SLC12A DOMAIN-CONTAINING PROTEIN"/>
    <property type="match status" value="1"/>
</dbReference>
<dbReference type="EMBL" id="CP099419">
    <property type="protein sequence ID" value="USW49494.1"/>
    <property type="molecule type" value="Genomic_DNA"/>
</dbReference>
<dbReference type="AlphaFoldDB" id="A0A9Q9AKA4"/>
<feature type="transmembrane region" description="Helical" evidence="2">
    <location>
        <begin position="333"/>
        <end position="352"/>
    </location>
</feature>
<keyword evidence="2" id="KW-0472">Membrane</keyword>
<feature type="compositionally biased region" description="Basic and acidic residues" evidence="1">
    <location>
        <begin position="127"/>
        <end position="136"/>
    </location>
</feature>
<accession>A0A9Q9AKA4</accession>
<evidence type="ECO:0000313" key="4">
    <source>
        <dbReference type="Proteomes" id="UP001056384"/>
    </source>
</evidence>
<protein>
    <submittedName>
        <fullName evidence="3">Uncharacterized protein</fullName>
    </submittedName>
</protein>
<feature type="compositionally biased region" description="Polar residues" evidence="1">
    <location>
        <begin position="53"/>
        <end position="72"/>
    </location>
</feature>